<evidence type="ECO:0008006" key="3">
    <source>
        <dbReference type="Google" id="ProtNLM"/>
    </source>
</evidence>
<keyword evidence="2" id="KW-1185">Reference proteome</keyword>
<accession>A0ABP7TKA7</accession>
<gene>
    <name evidence="1" type="ORF">GCM10022212_27080</name>
</gene>
<dbReference type="RefSeq" id="WP_344763890.1">
    <property type="nucleotide sequence ID" value="NZ_BAAAZE010000010.1"/>
</dbReference>
<name>A0ABP7TKA7_9BURK</name>
<proteinExistence type="predicted"/>
<organism evidence="1 2">
    <name type="scientific">Actimicrobium antarcticum</name>
    <dbReference type="NCBI Taxonomy" id="1051899"/>
    <lineage>
        <taxon>Bacteria</taxon>
        <taxon>Pseudomonadati</taxon>
        <taxon>Pseudomonadota</taxon>
        <taxon>Betaproteobacteria</taxon>
        <taxon>Burkholderiales</taxon>
        <taxon>Oxalobacteraceae</taxon>
        <taxon>Actimicrobium</taxon>
    </lineage>
</organism>
<comment type="caution">
    <text evidence="1">The sequence shown here is derived from an EMBL/GenBank/DDBJ whole genome shotgun (WGS) entry which is preliminary data.</text>
</comment>
<sequence>MTFYQLAASACIGLAVAACGGRDDDTTGAGATTPVTVASPLVQLENSGALPRLDRSASLAGPDANNNGVRDDIDDYINTKFTDPKQRAAVLQDARTMQKAVLVDPTNKEASKAVSLEMMAAVNCVSSRFPDGQGLESASAIGAKIEAITTNTKPRLKAYLAFNKSQDGTAISLPTGDTCE</sequence>
<evidence type="ECO:0000313" key="1">
    <source>
        <dbReference type="EMBL" id="GAA4027570.1"/>
    </source>
</evidence>
<dbReference type="Proteomes" id="UP001501353">
    <property type="component" value="Unassembled WGS sequence"/>
</dbReference>
<protein>
    <recommendedName>
        <fullName evidence="3">Lipoprotein</fullName>
    </recommendedName>
</protein>
<evidence type="ECO:0000313" key="2">
    <source>
        <dbReference type="Proteomes" id="UP001501353"/>
    </source>
</evidence>
<reference evidence="2" key="1">
    <citation type="journal article" date="2019" name="Int. J. Syst. Evol. Microbiol.">
        <title>The Global Catalogue of Microorganisms (GCM) 10K type strain sequencing project: providing services to taxonomists for standard genome sequencing and annotation.</title>
        <authorList>
            <consortium name="The Broad Institute Genomics Platform"/>
            <consortium name="The Broad Institute Genome Sequencing Center for Infectious Disease"/>
            <person name="Wu L."/>
            <person name="Ma J."/>
        </authorList>
    </citation>
    <scope>NUCLEOTIDE SEQUENCE [LARGE SCALE GENOMIC DNA]</scope>
    <source>
        <strain evidence="2">JCM 16673</strain>
    </source>
</reference>
<dbReference type="EMBL" id="BAAAZE010000010">
    <property type="protein sequence ID" value="GAA4027570.1"/>
    <property type="molecule type" value="Genomic_DNA"/>
</dbReference>